<reference evidence="1" key="1">
    <citation type="journal article" date="2020" name="mSystems">
        <title>Genome- and Community-Level Interaction Insights into Carbon Utilization and Element Cycling Functions of Hydrothermarchaeota in Hydrothermal Sediment.</title>
        <authorList>
            <person name="Zhou Z."/>
            <person name="Liu Y."/>
            <person name="Xu W."/>
            <person name="Pan J."/>
            <person name="Luo Z.H."/>
            <person name="Li M."/>
        </authorList>
    </citation>
    <scope>NUCLEOTIDE SEQUENCE [LARGE SCALE GENOMIC DNA]</scope>
    <source>
        <strain evidence="1">SpSt-132</strain>
    </source>
</reference>
<accession>A0A7C2V3J5</accession>
<dbReference type="EMBL" id="DSFP01000039">
    <property type="protein sequence ID" value="HEW45974.1"/>
    <property type="molecule type" value="Genomic_DNA"/>
</dbReference>
<dbReference type="AlphaFoldDB" id="A0A7C2V3J5"/>
<gene>
    <name evidence="1" type="ORF">ENO47_04800</name>
</gene>
<comment type="caution">
    <text evidence="1">The sequence shown here is derived from an EMBL/GenBank/DDBJ whole genome shotgun (WGS) entry which is preliminary data.</text>
</comment>
<protein>
    <submittedName>
        <fullName evidence="1">Uncharacterized protein</fullName>
    </submittedName>
</protein>
<dbReference type="Gene3D" id="3.40.120.10">
    <property type="entry name" value="Alpha-D-Glucose-1,6-Bisphosphate, subunit A, domain 3"/>
    <property type="match status" value="1"/>
</dbReference>
<organism evidence="1">
    <name type="scientific">Hydrogenobacter sp</name>
    <dbReference type="NCBI Taxonomy" id="2152829"/>
    <lineage>
        <taxon>Bacteria</taxon>
        <taxon>Pseudomonadati</taxon>
        <taxon>Aquificota</taxon>
        <taxon>Aquificia</taxon>
        <taxon>Aquificales</taxon>
        <taxon>Aquificaceae</taxon>
        <taxon>Hydrogenobacter</taxon>
    </lineage>
</organism>
<proteinExistence type="predicted"/>
<sequence>MQLGKLFEKNYLVGKLGLYPFTPENLMRVGLALCVYLKIHKDLGKPLMVIEDLNFLTLSLGVGFMAGGGDISLGFLEGDIKVRSEHEGDRTRLIIENLQEYELKMVESILFSRYNMPRAEGEEVGRIWIQEKRH</sequence>
<name>A0A7C2V3J5_9AQUI</name>
<evidence type="ECO:0000313" key="1">
    <source>
        <dbReference type="EMBL" id="HEW45974.1"/>
    </source>
</evidence>